<keyword evidence="1" id="KW-0472">Membrane</keyword>
<keyword evidence="3" id="KW-1185">Reference proteome</keyword>
<dbReference type="Proteomes" id="UP000323454">
    <property type="component" value="Unassembled WGS sequence"/>
</dbReference>
<accession>A0A5B2XEM5</accession>
<protein>
    <submittedName>
        <fullName evidence="2">Uncharacterized protein</fullName>
    </submittedName>
</protein>
<dbReference type="AlphaFoldDB" id="A0A5B2XEM5"/>
<keyword evidence="1" id="KW-1133">Transmembrane helix</keyword>
<keyword evidence="1" id="KW-0812">Transmembrane</keyword>
<dbReference type="RefSeq" id="WP_149850586.1">
    <property type="nucleotide sequence ID" value="NZ_VUOB01000028.1"/>
</dbReference>
<evidence type="ECO:0000256" key="1">
    <source>
        <dbReference type="SAM" id="Phobius"/>
    </source>
</evidence>
<proteinExistence type="predicted"/>
<evidence type="ECO:0000313" key="2">
    <source>
        <dbReference type="EMBL" id="KAA2261509.1"/>
    </source>
</evidence>
<reference evidence="2 3" key="2">
    <citation type="submission" date="2019-09" db="EMBL/GenBank/DDBJ databases">
        <authorList>
            <person name="Jin C."/>
        </authorList>
    </citation>
    <scope>NUCLEOTIDE SEQUENCE [LARGE SCALE GENOMIC DNA]</scope>
    <source>
        <strain evidence="2 3">AN110305</strain>
    </source>
</reference>
<reference evidence="2 3" key="1">
    <citation type="submission" date="2019-09" db="EMBL/GenBank/DDBJ databases">
        <title>Goodfellowia gen. nov., a new genus of the Pseudonocardineae related to Actinoalloteichus, containing Goodfellowia coeruleoviolacea gen. nov., comb. nov. gen. nov., comb. nov.</title>
        <authorList>
            <person name="Labeda D."/>
        </authorList>
    </citation>
    <scope>NUCLEOTIDE SEQUENCE [LARGE SCALE GENOMIC DNA]</scope>
    <source>
        <strain evidence="2 3">AN110305</strain>
    </source>
</reference>
<sequence length="99" mass="11046">MSRPDDRTSELREVYVRSLIRGQLRRGLIVSAVVAGGLAVVPLLFAFAPALWTVTVFGVGLVWVVLGVAVYPVVLLAGWMYVWRTERGEREFVELVEQS</sequence>
<feature type="transmembrane region" description="Helical" evidence="1">
    <location>
        <begin position="60"/>
        <end position="82"/>
    </location>
</feature>
<evidence type="ECO:0000313" key="3">
    <source>
        <dbReference type="Proteomes" id="UP000323454"/>
    </source>
</evidence>
<comment type="caution">
    <text evidence="2">The sequence shown here is derived from an EMBL/GenBank/DDBJ whole genome shotgun (WGS) entry which is preliminary data.</text>
</comment>
<name>A0A5B2XEM5_9PSEU</name>
<feature type="transmembrane region" description="Helical" evidence="1">
    <location>
        <begin position="27"/>
        <end position="48"/>
    </location>
</feature>
<gene>
    <name evidence="2" type="ORF">F0L68_17195</name>
</gene>
<organism evidence="2 3">
    <name type="scientific">Solihabitans fulvus</name>
    <dbReference type="NCBI Taxonomy" id="1892852"/>
    <lineage>
        <taxon>Bacteria</taxon>
        <taxon>Bacillati</taxon>
        <taxon>Actinomycetota</taxon>
        <taxon>Actinomycetes</taxon>
        <taxon>Pseudonocardiales</taxon>
        <taxon>Pseudonocardiaceae</taxon>
        <taxon>Solihabitans</taxon>
    </lineage>
</organism>
<dbReference type="EMBL" id="VUOB01000028">
    <property type="protein sequence ID" value="KAA2261509.1"/>
    <property type="molecule type" value="Genomic_DNA"/>
</dbReference>